<sequence length="231" mass="27395">MDEITPLYGKKEKCLFCHKSFITNKVRSRFIKVIGHDTDLCPIYENNDINPLFYNVKVCPHCGFSFTEDFSPYFSPNTKGQIEAHVCAQWVPQEKYEKERNIQVAINSYKLAAYCANLKKEKHITIAGLLLRTAWLYRELKNEKQETRFLKLAADHYYESYMADDFTGTQMTDVKVLYLIGELNKRIGKWEKASTYFSKVIEKQRYSTEKRIIEMAREQWYELRDTMKEVK</sequence>
<organism evidence="1 2">
    <name type="scientific">Oikeobacillus pervagus</name>
    <dbReference type="NCBI Taxonomy" id="1325931"/>
    <lineage>
        <taxon>Bacteria</taxon>
        <taxon>Bacillati</taxon>
        <taxon>Bacillota</taxon>
        <taxon>Bacilli</taxon>
        <taxon>Bacillales</taxon>
        <taxon>Bacillaceae</taxon>
        <taxon>Oikeobacillus</taxon>
    </lineage>
</organism>
<proteinExistence type="predicted"/>
<reference evidence="1" key="1">
    <citation type="submission" date="2023-07" db="EMBL/GenBank/DDBJ databases">
        <title>Genomic Encyclopedia of Type Strains, Phase IV (KMG-IV): sequencing the most valuable type-strain genomes for metagenomic binning, comparative biology and taxonomic classification.</title>
        <authorList>
            <person name="Goeker M."/>
        </authorList>
    </citation>
    <scope>NUCLEOTIDE SEQUENCE</scope>
    <source>
        <strain evidence="1">DSM 23947</strain>
    </source>
</reference>
<dbReference type="InterPro" id="IPR018708">
    <property type="entry name" value="DUF2225"/>
</dbReference>
<dbReference type="AlphaFoldDB" id="A0AAJ1WGK5"/>
<evidence type="ECO:0000313" key="2">
    <source>
        <dbReference type="Proteomes" id="UP001237207"/>
    </source>
</evidence>
<keyword evidence="2" id="KW-1185">Reference proteome</keyword>
<comment type="caution">
    <text evidence="1">The sequence shown here is derived from an EMBL/GenBank/DDBJ whole genome shotgun (WGS) entry which is preliminary data.</text>
</comment>
<dbReference type="Proteomes" id="UP001237207">
    <property type="component" value="Unassembled WGS sequence"/>
</dbReference>
<name>A0AAJ1WGK5_9BACI</name>
<dbReference type="RefSeq" id="WP_307257173.1">
    <property type="nucleotide sequence ID" value="NZ_JAUSUC010000015.1"/>
</dbReference>
<gene>
    <name evidence="1" type="ORF">J2S13_001576</name>
</gene>
<accession>A0AAJ1WGK5</accession>
<dbReference type="EMBL" id="JAUSUC010000015">
    <property type="protein sequence ID" value="MDQ0215177.1"/>
    <property type="molecule type" value="Genomic_DNA"/>
</dbReference>
<evidence type="ECO:0000313" key="1">
    <source>
        <dbReference type="EMBL" id="MDQ0215177.1"/>
    </source>
</evidence>
<protein>
    <submittedName>
        <fullName evidence="1">Uncharacterized protein (DUF2225 family)</fullName>
    </submittedName>
</protein>
<dbReference type="Pfam" id="PF09986">
    <property type="entry name" value="DUF2225"/>
    <property type="match status" value="1"/>
</dbReference>